<dbReference type="Gene3D" id="3.40.50.2300">
    <property type="match status" value="1"/>
</dbReference>
<keyword evidence="9" id="KW-1133">Transmembrane helix</keyword>
<dbReference type="InterPro" id="IPR003594">
    <property type="entry name" value="HATPase_dom"/>
</dbReference>
<dbReference type="InterPro" id="IPR036890">
    <property type="entry name" value="HATPase_C_sf"/>
</dbReference>
<evidence type="ECO:0000313" key="13">
    <source>
        <dbReference type="Proteomes" id="UP001446032"/>
    </source>
</evidence>
<dbReference type="SUPFAM" id="SSF47384">
    <property type="entry name" value="Homodimeric domain of signal transducing histidine kinase"/>
    <property type="match status" value="1"/>
</dbReference>
<keyword evidence="4 8" id="KW-0597">Phosphoprotein</keyword>
<evidence type="ECO:0000313" key="12">
    <source>
        <dbReference type="EMBL" id="MEQ2358727.1"/>
    </source>
</evidence>
<comment type="catalytic activity">
    <reaction evidence="1">
        <text>ATP + protein L-histidine = ADP + protein N-phospho-L-histidine.</text>
        <dbReference type="EC" id="2.7.13.3"/>
    </reaction>
</comment>
<dbReference type="InterPro" id="IPR011006">
    <property type="entry name" value="CheY-like_superfamily"/>
</dbReference>
<proteinExistence type="predicted"/>
<feature type="transmembrane region" description="Helical" evidence="9">
    <location>
        <begin position="219"/>
        <end position="238"/>
    </location>
</feature>
<evidence type="ECO:0000256" key="7">
    <source>
        <dbReference type="ARBA" id="ARBA00024867"/>
    </source>
</evidence>
<dbReference type="SMART" id="SM00388">
    <property type="entry name" value="HisKA"/>
    <property type="match status" value="1"/>
</dbReference>
<dbReference type="SUPFAM" id="SSF55874">
    <property type="entry name" value="ATPase domain of HSP90 chaperone/DNA topoisomerase II/histidine kinase"/>
    <property type="match status" value="1"/>
</dbReference>
<evidence type="ECO:0000256" key="9">
    <source>
        <dbReference type="SAM" id="Phobius"/>
    </source>
</evidence>
<dbReference type="CDD" id="cd00082">
    <property type="entry name" value="HisKA"/>
    <property type="match status" value="1"/>
</dbReference>
<feature type="transmembrane region" description="Helical" evidence="9">
    <location>
        <begin position="24"/>
        <end position="44"/>
    </location>
</feature>
<feature type="modified residue" description="4-aspartylphosphate" evidence="8">
    <location>
        <position position="571"/>
    </location>
</feature>
<dbReference type="PROSITE" id="PS50109">
    <property type="entry name" value="HIS_KIN"/>
    <property type="match status" value="1"/>
</dbReference>
<sequence length="646" mass="72209">MSKPRHADKDSAPTSSGPKQIHHLSNYIFLFLLAVFLIAVYTFLLQKSYSTSTLEANVDQNITCSDAIHKLVSNTFTRDDFTDINTVDNMSSERYQTLQTTLNQIRSLNSTRYLYTAKRNSEGKLIYLVDGLDLDTSDFAYPGTYIEDEMIPYINSALSGKTIYSQEIIDTTWGHIFTACYPVKATDGSNEIIGALCIEMDMESAYTFLSKSSRNSLQIAIAAAIVALLLLVCVYHILQNQRAKDREQQMLLRKSAAAAEAANKAKSAFLFNMSHDIRTPMNAIIGYAELSRNHLHEPDKLSEYLSDIRTCGQKMLSIIDNILEIARIENNQIVLEESICNIEESFDSCIVMFNTAVQEKHQTITVHKQVANPYVYIDSSHLSEIVLNVISNAIKYTGQNGKIDCCLTQKPHEDADWCYMEISIADNGIGMSEEFQAHIFESFSREHSSTISGIEGTGLGMGIVKNLVDLMHGMIEIQSSPGKGSTFTICIPCRTARKEEAEPRKSSSDHPQKTLAGKRILLAEDNDLNAEIAIELLSEEGLLVDRVSNGVACVEKLEKAAPDFYDLILMDIQMPVMNGYDATRKIRQLEDPFRSSIPIIAMTANAFAEDRQKALFVGMNDHVAKPVDMNVLIPVLEKHIRTKKEN</sequence>
<dbReference type="SMART" id="SM00448">
    <property type="entry name" value="REC"/>
    <property type="match status" value="1"/>
</dbReference>
<accession>A0ABV1ALQ3</accession>
<dbReference type="InterPro" id="IPR004358">
    <property type="entry name" value="Sig_transdc_His_kin-like_C"/>
</dbReference>
<evidence type="ECO:0000256" key="3">
    <source>
        <dbReference type="ARBA" id="ARBA00018672"/>
    </source>
</evidence>
<dbReference type="PROSITE" id="PS50110">
    <property type="entry name" value="RESPONSE_REGULATORY"/>
    <property type="match status" value="1"/>
</dbReference>
<feature type="domain" description="Response regulatory" evidence="11">
    <location>
        <begin position="519"/>
        <end position="640"/>
    </location>
</feature>
<evidence type="ECO:0000256" key="6">
    <source>
        <dbReference type="ARBA" id="ARBA00023012"/>
    </source>
</evidence>
<keyword evidence="12" id="KW-0547">Nucleotide-binding</keyword>
<dbReference type="RefSeq" id="WP_349077991.1">
    <property type="nucleotide sequence ID" value="NZ_JBBMEI010000029.1"/>
</dbReference>
<dbReference type="EMBL" id="JBBMEI010000029">
    <property type="protein sequence ID" value="MEQ2358727.1"/>
    <property type="molecule type" value="Genomic_DNA"/>
</dbReference>
<feature type="domain" description="Histidine kinase" evidence="10">
    <location>
        <begin position="272"/>
        <end position="495"/>
    </location>
</feature>
<dbReference type="EC" id="2.7.13.3" evidence="2"/>
<keyword evidence="12" id="KW-0067">ATP-binding</keyword>
<keyword evidence="13" id="KW-1185">Reference proteome</keyword>
<evidence type="ECO:0000259" key="11">
    <source>
        <dbReference type="PROSITE" id="PS50110"/>
    </source>
</evidence>
<evidence type="ECO:0000256" key="2">
    <source>
        <dbReference type="ARBA" id="ARBA00012438"/>
    </source>
</evidence>
<dbReference type="InterPro" id="IPR001789">
    <property type="entry name" value="Sig_transdc_resp-reg_receiver"/>
</dbReference>
<dbReference type="Gene3D" id="1.10.287.130">
    <property type="match status" value="1"/>
</dbReference>
<dbReference type="SUPFAM" id="SSF52172">
    <property type="entry name" value="CheY-like"/>
    <property type="match status" value="1"/>
</dbReference>
<keyword evidence="9" id="KW-0812">Transmembrane</keyword>
<comment type="function">
    <text evidence="7">May play the central regulatory role in sporulation. It may be an element of the effector pathway responsible for the activation of sporulation genes in response to nutritional stress. Spo0A may act in concert with spo0H (a sigma factor) to control the expression of some genes that are critical to the sporulation process.</text>
</comment>
<dbReference type="Pfam" id="PF00072">
    <property type="entry name" value="Response_reg"/>
    <property type="match status" value="1"/>
</dbReference>
<dbReference type="InterPro" id="IPR036097">
    <property type="entry name" value="HisK_dim/P_sf"/>
</dbReference>
<dbReference type="Pfam" id="PF00512">
    <property type="entry name" value="HisKA"/>
    <property type="match status" value="1"/>
</dbReference>
<organism evidence="12 13">
    <name type="scientific">Blautia intestinihominis</name>
    <dbReference type="NCBI Taxonomy" id="3133152"/>
    <lineage>
        <taxon>Bacteria</taxon>
        <taxon>Bacillati</taxon>
        <taxon>Bacillota</taxon>
        <taxon>Clostridia</taxon>
        <taxon>Lachnospirales</taxon>
        <taxon>Lachnospiraceae</taxon>
        <taxon>Blautia</taxon>
    </lineage>
</organism>
<dbReference type="Gene3D" id="3.30.565.10">
    <property type="entry name" value="Histidine kinase-like ATPase, C-terminal domain"/>
    <property type="match status" value="1"/>
</dbReference>
<evidence type="ECO:0000256" key="4">
    <source>
        <dbReference type="ARBA" id="ARBA00022553"/>
    </source>
</evidence>
<evidence type="ECO:0000256" key="5">
    <source>
        <dbReference type="ARBA" id="ARBA00022777"/>
    </source>
</evidence>
<dbReference type="PRINTS" id="PR00344">
    <property type="entry name" value="BCTRLSENSOR"/>
</dbReference>
<evidence type="ECO:0000256" key="8">
    <source>
        <dbReference type="PROSITE-ProRule" id="PRU00169"/>
    </source>
</evidence>
<keyword evidence="6" id="KW-0902">Two-component regulatory system</keyword>
<dbReference type="Proteomes" id="UP001446032">
    <property type="component" value="Unassembled WGS sequence"/>
</dbReference>
<comment type="caution">
    <text evidence="12">The sequence shown here is derived from an EMBL/GenBank/DDBJ whole genome shotgun (WGS) entry which is preliminary data.</text>
</comment>
<dbReference type="SMART" id="SM00387">
    <property type="entry name" value="HATPase_c"/>
    <property type="match status" value="1"/>
</dbReference>
<keyword evidence="5" id="KW-0808">Transferase</keyword>
<gene>
    <name evidence="12" type="ORF">WMO75_10340</name>
</gene>
<dbReference type="InterPro" id="IPR005467">
    <property type="entry name" value="His_kinase_dom"/>
</dbReference>
<dbReference type="PANTHER" id="PTHR45339:SF5">
    <property type="entry name" value="HISTIDINE KINASE"/>
    <property type="match status" value="1"/>
</dbReference>
<dbReference type="GO" id="GO:0005524">
    <property type="term" value="F:ATP binding"/>
    <property type="evidence" value="ECO:0007669"/>
    <property type="project" value="UniProtKB-KW"/>
</dbReference>
<keyword evidence="9" id="KW-0472">Membrane</keyword>
<evidence type="ECO:0000256" key="1">
    <source>
        <dbReference type="ARBA" id="ARBA00000085"/>
    </source>
</evidence>
<evidence type="ECO:0000259" key="10">
    <source>
        <dbReference type="PROSITE" id="PS50109"/>
    </source>
</evidence>
<dbReference type="PANTHER" id="PTHR45339">
    <property type="entry name" value="HYBRID SIGNAL TRANSDUCTION HISTIDINE KINASE J"/>
    <property type="match status" value="1"/>
</dbReference>
<name>A0ABV1ALQ3_9FIRM</name>
<dbReference type="Pfam" id="PF02518">
    <property type="entry name" value="HATPase_c"/>
    <property type="match status" value="1"/>
</dbReference>
<dbReference type="CDD" id="cd17546">
    <property type="entry name" value="REC_hyHK_CKI1_RcsC-like"/>
    <property type="match status" value="1"/>
</dbReference>
<dbReference type="CDD" id="cd00075">
    <property type="entry name" value="HATPase"/>
    <property type="match status" value="1"/>
</dbReference>
<reference evidence="12 13" key="1">
    <citation type="submission" date="2024-03" db="EMBL/GenBank/DDBJ databases">
        <title>Human intestinal bacterial collection.</title>
        <authorList>
            <person name="Pauvert C."/>
            <person name="Hitch T.C.A."/>
            <person name="Clavel T."/>
        </authorList>
    </citation>
    <scope>NUCLEOTIDE SEQUENCE [LARGE SCALE GENOMIC DNA]</scope>
    <source>
        <strain evidence="12 13">CLA-AA-H95</strain>
    </source>
</reference>
<keyword evidence="5" id="KW-0418">Kinase</keyword>
<protein>
    <recommendedName>
        <fullName evidence="3">Stage 0 sporulation protein A homolog</fullName>
        <ecNumber evidence="2">2.7.13.3</ecNumber>
    </recommendedName>
</protein>
<dbReference type="InterPro" id="IPR003661">
    <property type="entry name" value="HisK_dim/P_dom"/>
</dbReference>